<dbReference type="EMBL" id="UINC01065135">
    <property type="protein sequence ID" value="SVB94470.1"/>
    <property type="molecule type" value="Genomic_DNA"/>
</dbReference>
<keyword evidence="1" id="KW-0472">Membrane</keyword>
<keyword evidence="1" id="KW-1133">Transmembrane helix</keyword>
<gene>
    <name evidence="2" type="ORF">METZ01_LOCUS247324</name>
</gene>
<organism evidence="2">
    <name type="scientific">marine metagenome</name>
    <dbReference type="NCBI Taxonomy" id="408172"/>
    <lineage>
        <taxon>unclassified sequences</taxon>
        <taxon>metagenomes</taxon>
        <taxon>ecological metagenomes</taxon>
    </lineage>
</organism>
<reference evidence="2" key="1">
    <citation type="submission" date="2018-05" db="EMBL/GenBank/DDBJ databases">
        <authorList>
            <person name="Lanie J.A."/>
            <person name="Ng W.-L."/>
            <person name="Kazmierczak K.M."/>
            <person name="Andrzejewski T.M."/>
            <person name="Davidsen T.M."/>
            <person name="Wayne K.J."/>
            <person name="Tettelin H."/>
            <person name="Glass J.I."/>
            <person name="Rusch D."/>
            <person name="Podicherti R."/>
            <person name="Tsui H.-C.T."/>
            <person name="Winkler M.E."/>
        </authorList>
    </citation>
    <scope>NUCLEOTIDE SEQUENCE</scope>
</reference>
<name>A0A382I488_9ZZZZ</name>
<evidence type="ECO:0000313" key="2">
    <source>
        <dbReference type="EMBL" id="SVB94470.1"/>
    </source>
</evidence>
<protein>
    <submittedName>
        <fullName evidence="2">Uncharacterized protein</fullName>
    </submittedName>
</protein>
<feature type="transmembrane region" description="Helical" evidence="1">
    <location>
        <begin position="25"/>
        <end position="47"/>
    </location>
</feature>
<evidence type="ECO:0000256" key="1">
    <source>
        <dbReference type="SAM" id="Phobius"/>
    </source>
</evidence>
<sequence>MPTPVGNAVHPFLQGLRRFTPSEGWLILGILLATLLTVADMVTDAAWAESPS</sequence>
<dbReference type="AlphaFoldDB" id="A0A382I488"/>
<proteinExistence type="predicted"/>
<feature type="non-terminal residue" evidence="2">
    <location>
        <position position="52"/>
    </location>
</feature>
<keyword evidence="1" id="KW-0812">Transmembrane</keyword>
<accession>A0A382I488</accession>